<dbReference type="Pfam" id="PF00557">
    <property type="entry name" value="Peptidase_M24"/>
    <property type="match status" value="1"/>
</dbReference>
<organism evidence="2">
    <name type="scientific">marine metagenome</name>
    <dbReference type="NCBI Taxonomy" id="408172"/>
    <lineage>
        <taxon>unclassified sequences</taxon>
        <taxon>metagenomes</taxon>
        <taxon>ecological metagenomes</taxon>
    </lineage>
</organism>
<proteinExistence type="predicted"/>
<reference evidence="2" key="1">
    <citation type="submission" date="2018-05" db="EMBL/GenBank/DDBJ databases">
        <authorList>
            <person name="Lanie J.A."/>
            <person name="Ng W.-L."/>
            <person name="Kazmierczak K.M."/>
            <person name="Andrzejewski T.M."/>
            <person name="Davidsen T.M."/>
            <person name="Wayne K.J."/>
            <person name="Tettelin H."/>
            <person name="Glass J.I."/>
            <person name="Rusch D."/>
            <person name="Podicherti R."/>
            <person name="Tsui H.-C.T."/>
            <person name="Winkler M.E."/>
        </authorList>
    </citation>
    <scope>NUCLEOTIDE SEQUENCE</scope>
</reference>
<protein>
    <recommendedName>
        <fullName evidence="1">Peptidase M24 domain-containing protein</fullName>
    </recommendedName>
</protein>
<dbReference type="SUPFAM" id="SSF55920">
    <property type="entry name" value="Creatinase/aminopeptidase"/>
    <property type="match status" value="1"/>
</dbReference>
<dbReference type="InterPro" id="IPR029149">
    <property type="entry name" value="Creatin/AminoP/Spt16_N"/>
</dbReference>
<dbReference type="Gene3D" id="3.40.350.10">
    <property type="entry name" value="Creatinase/prolidase N-terminal domain"/>
    <property type="match status" value="1"/>
</dbReference>
<evidence type="ECO:0000313" key="2">
    <source>
        <dbReference type="EMBL" id="SVE55263.1"/>
    </source>
</evidence>
<dbReference type="PANTHER" id="PTHR46112:SF2">
    <property type="entry name" value="XAA-PRO AMINOPEPTIDASE P-RELATED"/>
    <property type="match status" value="1"/>
</dbReference>
<name>A0A383EFR8_9ZZZZ</name>
<dbReference type="InterPro" id="IPR036005">
    <property type="entry name" value="Creatinase/aminopeptidase-like"/>
</dbReference>
<feature type="non-terminal residue" evidence="2">
    <location>
        <position position="231"/>
    </location>
</feature>
<dbReference type="AlphaFoldDB" id="A0A383EFR8"/>
<feature type="domain" description="Peptidase M24" evidence="1">
    <location>
        <begin position="137"/>
        <end position="231"/>
    </location>
</feature>
<dbReference type="PANTHER" id="PTHR46112">
    <property type="entry name" value="AMINOPEPTIDASE"/>
    <property type="match status" value="1"/>
</dbReference>
<feature type="non-terminal residue" evidence="2">
    <location>
        <position position="1"/>
    </location>
</feature>
<dbReference type="EMBL" id="UINC01225272">
    <property type="protein sequence ID" value="SVE55263.1"/>
    <property type="molecule type" value="Genomic_DNA"/>
</dbReference>
<evidence type="ECO:0000259" key="1">
    <source>
        <dbReference type="Pfam" id="PF00557"/>
    </source>
</evidence>
<dbReference type="InterPro" id="IPR000994">
    <property type="entry name" value="Pept_M24"/>
</dbReference>
<sequence length="231" mass="25175">VDVFFCPPSGDLEYLTGTQRRKSTFGNISYTHGWISGAFFRPNHAPIFVIPRMVAEFDMPAGARGDPIIVNETDDGAAIFEKVLKDFGPISAIAVEERTRADAVLHIAKSTVAEIRNATPLTNPMRRVKSAEEIDLIVDACRVADMSMGEITRHVAGGITERELSEELDHLLHLDGSRGVSFDTAVWAMGPSTDRGANDRDRSSVIRNGSSLLFDFGAIIGGYCSDFGRTL</sequence>
<dbReference type="Gene3D" id="3.90.230.10">
    <property type="entry name" value="Creatinase/methionine aminopeptidase superfamily"/>
    <property type="match status" value="1"/>
</dbReference>
<gene>
    <name evidence="2" type="ORF">METZ01_LOCUS508117</name>
</gene>
<accession>A0A383EFR8</accession>
<dbReference type="InterPro" id="IPR050659">
    <property type="entry name" value="Peptidase_M24B"/>
</dbReference>